<proteinExistence type="predicted"/>
<organism evidence="1 2">
    <name type="scientific">Lactococcus lactis</name>
    <dbReference type="NCBI Taxonomy" id="1358"/>
    <lineage>
        <taxon>Bacteria</taxon>
        <taxon>Bacillati</taxon>
        <taxon>Bacillota</taxon>
        <taxon>Bacilli</taxon>
        <taxon>Lactobacillales</taxon>
        <taxon>Streptococcaceae</taxon>
        <taxon>Lactococcus</taxon>
    </lineage>
</organism>
<protein>
    <submittedName>
        <fullName evidence="1">Uncharacterized protein</fullName>
    </submittedName>
</protein>
<comment type="caution">
    <text evidence="1">The sequence shown here is derived from an EMBL/GenBank/DDBJ whole genome shotgun (WGS) entry which is preliminary data.</text>
</comment>
<dbReference type="RefSeq" id="WP_227149772.1">
    <property type="nucleotide sequence ID" value="NZ_JAJCGA010000005.1"/>
</dbReference>
<dbReference type="AlphaFoldDB" id="A0AAW8UBW5"/>
<accession>A0AAW8UBW5</accession>
<evidence type="ECO:0000313" key="2">
    <source>
        <dbReference type="Proteomes" id="UP001250218"/>
    </source>
</evidence>
<gene>
    <name evidence="1" type="ORF">P7I04_10180</name>
</gene>
<sequence length="128" mass="15161">MSTEKFGRFEYLGFYNLKYKANNFFSKDNDTDITKYYLVVVEKGYLYIASNNLEDIIPFLSEKNLYVHKSSKIFIFQLFLEKNIFIEGTDLETGEPISDILSTDFGIHPLDWKKKTKQIIKLLSEFWD</sequence>
<dbReference type="EMBL" id="JARQDL010000009">
    <property type="protein sequence ID" value="MDT2946394.1"/>
    <property type="molecule type" value="Genomic_DNA"/>
</dbReference>
<dbReference type="Proteomes" id="UP001250218">
    <property type="component" value="Unassembled WGS sequence"/>
</dbReference>
<reference evidence="1" key="1">
    <citation type="submission" date="2023-03" db="EMBL/GenBank/DDBJ databases">
        <authorList>
            <person name="Shen W."/>
            <person name="Cai J."/>
        </authorList>
    </citation>
    <scope>NUCLEOTIDE SEQUENCE</scope>
    <source>
        <strain evidence="1">Y37</strain>
    </source>
</reference>
<name>A0AAW8UBW5_9LACT</name>
<evidence type="ECO:0000313" key="1">
    <source>
        <dbReference type="EMBL" id="MDT2946394.1"/>
    </source>
</evidence>